<proteinExistence type="predicted"/>
<dbReference type="RefSeq" id="WP_088382349.1">
    <property type="nucleotide sequence ID" value="NZ_NIOF01000001.1"/>
</dbReference>
<dbReference type="Gene3D" id="3.40.50.150">
    <property type="entry name" value="Vaccinia Virus protein VP39"/>
    <property type="match status" value="1"/>
</dbReference>
<dbReference type="EMBL" id="NIOF01000001">
    <property type="protein sequence ID" value="OWQ93200.1"/>
    <property type="molecule type" value="Genomic_DNA"/>
</dbReference>
<protein>
    <recommendedName>
        <fullName evidence="1">Methyltransferase type 11 domain-containing protein</fullName>
    </recommendedName>
</protein>
<dbReference type="GO" id="GO:0008757">
    <property type="term" value="F:S-adenosylmethionine-dependent methyltransferase activity"/>
    <property type="evidence" value="ECO:0007669"/>
    <property type="project" value="InterPro"/>
</dbReference>
<dbReference type="SUPFAM" id="SSF53335">
    <property type="entry name" value="S-adenosyl-L-methionine-dependent methyltransferases"/>
    <property type="match status" value="1"/>
</dbReference>
<dbReference type="AlphaFoldDB" id="A0A246JKX9"/>
<evidence type="ECO:0000313" key="2">
    <source>
        <dbReference type="EMBL" id="OWQ93200.1"/>
    </source>
</evidence>
<dbReference type="Proteomes" id="UP000197468">
    <property type="component" value="Unassembled WGS sequence"/>
</dbReference>
<sequence>MKTPGQDDEVAPIVEAPPANGTAAAELAEWLRTPAGRYLLAWEQRFIDAAVIDWFGYHALQLGLPQLHGLRTNRMTNRWLALNHVHAPSHREPMAGPPSRGPAVHPLEYQPEPQAQPGVEMNGAGRAAVYCEFEALPFESNSLDLVLLPHTLELASDPHRCLREVERVLRPEGRVVILGLNPASLWAVRRNLARVNGRMLGRPPRLYLPEEGEYIGYWRLRDWLRLLSFEVERAQFGCYRPPLLSESWLTRWQWIEKPGGKWWTVLGALYGVIAVKRVHGMRLIGLARGKKRVAKTAPAVAAVHHHHHHRVGSGRDRAQD</sequence>
<evidence type="ECO:0000259" key="1">
    <source>
        <dbReference type="Pfam" id="PF08241"/>
    </source>
</evidence>
<evidence type="ECO:0000313" key="3">
    <source>
        <dbReference type="Proteomes" id="UP000197468"/>
    </source>
</evidence>
<feature type="domain" description="Methyltransferase type 11" evidence="1">
    <location>
        <begin position="129"/>
        <end position="177"/>
    </location>
</feature>
<dbReference type="OrthoDB" id="6191410at2"/>
<name>A0A246JKX9_9BURK</name>
<gene>
    <name evidence="2" type="ORF">CDN99_01510</name>
</gene>
<organism evidence="2 3">
    <name type="scientific">Roseateles aquatilis</name>
    <dbReference type="NCBI Taxonomy" id="431061"/>
    <lineage>
        <taxon>Bacteria</taxon>
        <taxon>Pseudomonadati</taxon>
        <taxon>Pseudomonadota</taxon>
        <taxon>Betaproteobacteria</taxon>
        <taxon>Burkholderiales</taxon>
        <taxon>Sphaerotilaceae</taxon>
        <taxon>Roseateles</taxon>
    </lineage>
</organism>
<reference evidence="2 3" key="1">
    <citation type="journal article" date="2008" name="Int. J. Syst. Evol. Microbiol.">
        <title>Description of Roseateles aquatilis sp. nov. and Roseateles terrae sp. nov., in the class Betaproteobacteria, and emended description of the genus Roseateles.</title>
        <authorList>
            <person name="Gomila M."/>
            <person name="Bowien B."/>
            <person name="Falsen E."/>
            <person name="Moore E.R."/>
            <person name="Lalucat J."/>
        </authorList>
    </citation>
    <scope>NUCLEOTIDE SEQUENCE [LARGE SCALE GENOMIC DNA]</scope>
    <source>
        <strain evidence="2 3">CCUG 48205</strain>
    </source>
</reference>
<accession>A0A246JKX9</accession>
<dbReference type="InterPro" id="IPR013216">
    <property type="entry name" value="Methyltransf_11"/>
</dbReference>
<dbReference type="Pfam" id="PF08241">
    <property type="entry name" value="Methyltransf_11"/>
    <property type="match status" value="1"/>
</dbReference>
<comment type="caution">
    <text evidence="2">The sequence shown here is derived from an EMBL/GenBank/DDBJ whole genome shotgun (WGS) entry which is preliminary data.</text>
</comment>
<dbReference type="InterPro" id="IPR029063">
    <property type="entry name" value="SAM-dependent_MTases_sf"/>
</dbReference>
<keyword evidence="3" id="KW-1185">Reference proteome</keyword>